<sequence>MPLVLFAVVLILPALESDGFLSRTVSSNDCMDLIDEGGEISCGLVGSNDIEDYDPYSCSLRCSGGAKPKLPNGVCSGGEVNCTSFVKEELRNWKQGLESVRHKVLRKWCKYYSKK</sequence>
<organism evidence="2">
    <name type="scientific">Ixodes ricinus</name>
    <name type="common">Common tick</name>
    <name type="synonym">Acarus ricinus</name>
    <dbReference type="NCBI Taxonomy" id="34613"/>
    <lineage>
        <taxon>Eukaryota</taxon>
        <taxon>Metazoa</taxon>
        <taxon>Ecdysozoa</taxon>
        <taxon>Arthropoda</taxon>
        <taxon>Chelicerata</taxon>
        <taxon>Arachnida</taxon>
        <taxon>Acari</taxon>
        <taxon>Parasitiformes</taxon>
        <taxon>Ixodida</taxon>
        <taxon>Ixodoidea</taxon>
        <taxon>Ixodidae</taxon>
        <taxon>Ixodinae</taxon>
        <taxon>Ixodes</taxon>
    </lineage>
</organism>
<name>V5H5K8_IXORI</name>
<dbReference type="AlphaFoldDB" id="V5H5K8"/>
<accession>V5H5K8</accession>
<feature type="chain" id="PRO_5004737722" evidence="1">
    <location>
        <begin position="18"/>
        <end position="115"/>
    </location>
</feature>
<reference evidence="2" key="1">
    <citation type="journal article" date="2015" name="Sci. Rep.">
        <title>Tissue- and time-dependent transcription in Ixodes ricinus salivary glands and midguts when blood feeding on the vertebrate host.</title>
        <authorList>
            <person name="Kotsyfakis M."/>
            <person name="Schwarz A."/>
            <person name="Erhart J."/>
            <person name="Ribeiro J.M."/>
        </authorList>
    </citation>
    <scope>NUCLEOTIDE SEQUENCE</scope>
    <source>
        <tissue evidence="2">Salivary gland and midgut</tissue>
    </source>
</reference>
<evidence type="ECO:0000313" key="2">
    <source>
        <dbReference type="EMBL" id="JAB78300.1"/>
    </source>
</evidence>
<dbReference type="EMBL" id="GANP01006168">
    <property type="protein sequence ID" value="JAB78300.1"/>
    <property type="molecule type" value="mRNA"/>
</dbReference>
<proteinExistence type="evidence at transcript level"/>
<feature type="signal peptide" evidence="1">
    <location>
        <begin position="1"/>
        <end position="17"/>
    </location>
</feature>
<keyword evidence="1" id="KW-0732">Signal</keyword>
<protein>
    <submittedName>
        <fullName evidence="2">Putative secreted protein</fullName>
    </submittedName>
</protein>
<evidence type="ECO:0000256" key="1">
    <source>
        <dbReference type="SAM" id="SignalP"/>
    </source>
</evidence>